<dbReference type="KEGG" id="mag:amb0230"/>
<dbReference type="AlphaFoldDB" id="Q2WAU1"/>
<dbReference type="GO" id="GO:0006825">
    <property type="term" value="P:copper ion transport"/>
    <property type="evidence" value="ECO:0007669"/>
    <property type="project" value="InterPro"/>
</dbReference>
<gene>
    <name evidence="7" type="ordered locus">amb0230</name>
</gene>
<evidence type="ECO:0000256" key="5">
    <source>
        <dbReference type="ARBA" id="ARBA00023136"/>
    </source>
</evidence>
<evidence type="ECO:0000313" key="8">
    <source>
        <dbReference type="Proteomes" id="UP000007058"/>
    </source>
</evidence>
<dbReference type="EMBL" id="AP007255">
    <property type="protein sequence ID" value="BAE49034.1"/>
    <property type="molecule type" value="Genomic_DNA"/>
</dbReference>
<dbReference type="OrthoDB" id="113685at2"/>
<dbReference type="Pfam" id="PF05425">
    <property type="entry name" value="CopD"/>
    <property type="match status" value="1"/>
</dbReference>
<keyword evidence="8" id="KW-1185">Reference proteome</keyword>
<dbReference type="HOGENOM" id="CLU_516584_0_0_5"/>
<dbReference type="GO" id="GO:0005886">
    <property type="term" value="C:plasma membrane"/>
    <property type="evidence" value="ECO:0007669"/>
    <property type="project" value="UniProtKB-SubCell"/>
</dbReference>
<dbReference type="InterPro" id="IPR032694">
    <property type="entry name" value="CopC/D"/>
</dbReference>
<dbReference type="PANTHER" id="PTHR34820">
    <property type="entry name" value="INNER MEMBRANE PROTEIN YEBZ"/>
    <property type="match status" value="1"/>
</dbReference>
<evidence type="ECO:0000256" key="4">
    <source>
        <dbReference type="ARBA" id="ARBA00022989"/>
    </source>
</evidence>
<evidence type="ECO:0000313" key="7">
    <source>
        <dbReference type="EMBL" id="BAE49034.1"/>
    </source>
</evidence>
<evidence type="ECO:0000256" key="1">
    <source>
        <dbReference type="ARBA" id="ARBA00004651"/>
    </source>
</evidence>
<keyword evidence="5" id="KW-0472">Membrane</keyword>
<comment type="subcellular location">
    <subcellularLocation>
        <location evidence="1">Cell membrane</location>
        <topology evidence="1">Multi-pass membrane protein</topology>
    </subcellularLocation>
</comment>
<name>Q2WAU1_PARM1</name>
<keyword evidence="3" id="KW-0812">Transmembrane</keyword>
<dbReference type="Proteomes" id="UP000007058">
    <property type="component" value="Chromosome"/>
</dbReference>
<sequence length="527" mass="56730">MLTTLPPDILAFFAVILRGLQLTAQSVILGGVLFLLGFTRPMALKLGGRAAALERTGMDWTAKAGFALVVVAGLSIFASLAQLVAGLEIQPADAMGADFVQWTLIMAVAAFALAVTARMGANPAQVSSLALLAVVVLGASVMSSHAFARVEERNYYILADALHQAGASLWIGGIPFMLLALSKVTGSKDRLMVGMRFSHLFTGAVGLLLLGAGMLAWGYISTPGALIGTAYGIMTGAKIILLSVLLLLAALNRKSTRSEAEDKGQFRLRRFAEVEIGIGITVLMIAASMASQPPAVDQLQYQASVGEIVERMAPVRPPRVVSPPSEHLTLGEKTAASDTADKMWSEFNHNWAGIFVFAMGLGAMANRMGVKAARHWPLLFLVIGGAIIIRSDPESWPIGPRGFFETLADPEVFQHRVVGLLLFPFGLFEWAVRTGRLKSERAALIFPILCAVGAGLLLVHNHTLTDVKERFLIEFSHIPMGLFGVLSGWLRWLEIRGDGRAKQVAGLLWPLCFSMVGVLLMFYRELP</sequence>
<organism evidence="7 8">
    <name type="scientific">Paramagnetospirillum magneticum (strain ATCC 700264 / AMB-1)</name>
    <name type="common">Magnetospirillum magneticum</name>
    <dbReference type="NCBI Taxonomy" id="342108"/>
    <lineage>
        <taxon>Bacteria</taxon>
        <taxon>Pseudomonadati</taxon>
        <taxon>Pseudomonadota</taxon>
        <taxon>Alphaproteobacteria</taxon>
        <taxon>Rhodospirillales</taxon>
        <taxon>Magnetospirillaceae</taxon>
        <taxon>Paramagnetospirillum</taxon>
    </lineage>
</organism>
<protein>
    <submittedName>
        <fullName evidence="7">Copper export protein</fullName>
    </submittedName>
</protein>
<evidence type="ECO:0000259" key="6">
    <source>
        <dbReference type="Pfam" id="PF05425"/>
    </source>
</evidence>
<dbReference type="InterPro" id="IPR008457">
    <property type="entry name" value="Cu-R_CopD_dom"/>
</dbReference>
<keyword evidence="2" id="KW-1003">Cell membrane</keyword>
<accession>Q2WAU1</accession>
<proteinExistence type="predicted"/>
<evidence type="ECO:0000256" key="3">
    <source>
        <dbReference type="ARBA" id="ARBA00022692"/>
    </source>
</evidence>
<feature type="domain" description="Copper resistance protein D" evidence="6">
    <location>
        <begin position="194"/>
        <end position="288"/>
    </location>
</feature>
<evidence type="ECO:0000256" key="2">
    <source>
        <dbReference type="ARBA" id="ARBA00022475"/>
    </source>
</evidence>
<dbReference type="PANTHER" id="PTHR34820:SF4">
    <property type="entry name" value="INNER MEMBRANE PROTEIN YEBZ"/>
    <property type="match status" value="1"/>
</dbReference>
<keyword evidence="4" id="KW-1133">Transmembrane helix</keyword>
<dbReference type="RefSeq" id="WP_011382677.1">
    <property type="nucleotide sequence ID" value="NC_007626.1"/>
</dbReference>
<dbReference type="STRING" id="342108.amb0230"/>
<reference evidence="7 8" key="1">
    <citation type="journal article" date="2005" name="DNA Res.">
        <title>Complete genome sequence of the facultative anaerobic magnetotactic bacterium Magnetospirillum sp. strain AMB-1.</title>
        <authorList>
            <person name="Matsunaga T."/>
            <person name="Okamura Y."/>
            <person name="Fukuda Y."/>
            <person name="Wahyudi A.T."/>
            <person name="Murase Y."/>
            <person name="Takeyama H."/>
        </authorList>
    </citation>
    <scope>NUCLEOTIDE SEQUENCE [LARGE SCALE GENOMIC DNA]</scope>
    <source>
        <strain evidence="8">ATCC 700264 / AMB-1</strain>
    </source>
</reference>